<protein>
    <submittedName>
        <fullName evidence="1">Spc7 kinetochore protein-domain-containing protein</fullName>
    </submittedName>
</protein>
<comment type="caution">
    <text evidence="1">The sequence shown here is derived from an EMBL/GenBank/DDBJ whole genome shotgun (WGS) entry which is preliminary data.</text>
</comment>
<evidence type="ECO:0000313" key="1">
    <source>
        <dbReference type="EMBL" id="KAI9511777.1"/>
    </source>
</evidence>
<reference evidence="1" key="1">
    <citation type="submission" date="2021-03" db="EMBL/GenBank/DDBJ databases">
        <title>Evolutionary priming and transition to the ectomycorrhizal habit in an iconic lineage of mushroom-forming fungi: is preadaptation a requirement?</title>
        <authorList>
            <consortium name="DOE Joint Genome Institute"/>
            <person name="Looney B.P."/>
            <person name="Miyauchi S."/>
            <person name="Morin E."/>
            <person name="Drula E."/>
            <person name="Courty P.E."/>
            <person name="Chicoki N."/>
            <person name="Fauchery L."/>
            <person name="Kohler A."/>
            <person name="Kuo A."/>
            <person name="LaButti K."/>
            <person name="Pangilinan J."/>
            <person name="Lipzen A."/>
            <person name="Riley R."/>
            <person name="Andreopoulos W."/>
            <person name="He G."/>
            <person name="Johnson J."/>
            <person name="Barry K.W."/>
            <person name="Grigoriev I.V."/>
            <person name="Nagy L."/>
            <person name="Hibbett D."/>
            <person name="Henrissat B."/>
            <person name="Matheny P.B."/>
            <person name="Labbe J."/>
            <person name="Martin A.F."/>
        </authorList>
    </citation>
    <scope>NUCLEOTIDE SEQUENCE</scope>
    <source>
        <strain evidence="1">BPL698</strain>
    </source>
</reference>
<accession>A0ACC0UJV7</accession>
<evidence type="ECO:0000313" key="2">
    <source>
        <dbReference type="Proteomes" id="UP001207468"/>
    </source>
</evidence>
<gene>
    <name evidence="1" type="ORF">F5148DRAFT_1274116</name>
</gene>
<name>A0ACC0UJV7_9AGAM</name>
<dbReference type="EMBL" id="JAGFNK010000017">
    <property type="protein sequence ID" value="KAI9511777.1"/>
    <property type="molecule type" value="Genomic_DNA"/>
</dbReference>
<sequence length="1166" mass="128658">MSPSPNRRKSIAVTHQINKPRPAHKRRPHSITPGDSVLKQLSPASRARRSIGPRKSILKSRPSLNPSDADDVTQTMDFTRDIRGSVNENATRKSLGRRVSFASHAQVRVFEKDANRGDTPPSGTNHPGQSTQPGANVNDENDYPGAPSMVRRRSSSRRSVAFSENGEASMDVDSEVGSSPLPAGFLTQASFIQDEEPDDVSGVWDEEADMDITTGLTSSKPRKSSLGLSNLPPPEDVTESANDLSVEKAEPTEPEPPSAEWLALRAMTHAGGDDPYEPPPSDVDEDGPLIHEDTAGLGEDMDLTEAETRLRRMRESLGLTNTAQDDSFTSSEGSSTGGDDNQTVNLTNVWRDSLGTDSSSVMDVTNIQGTSGESSADGAVDRVLSSALSLQDPLATSEQHDSCTRPGPIKPTPVASLSHDVTLPVPPIFTKPADLVFSAPKPETLSPSKLKSPASPRKAGTAAFALPVERLQPKKRVVPFVADDEGSLHSGGEKTQSPIKKQALRESPSKQTGAPALTESVATSSVARRSSTGGLRRPSGYFAQRKSLEPSGVSNIPRPTSPKKKVAQGRASEADFSLTNQNTGELRTRERRTIIISTTSSASNRRSMYKRFTTAYTPTTLHGDRLQAPVTQRAVTFANFEAAKEWRNDVQPPSSTEEDEGPPISIEQFFNMTGIRFLDELSAPRRSTILPSQLQSAQRGASHITEPTLADYIIAMTVDAPQLELYSHVAADLQRWIEHSKEIYRQAEEEAGKVTPMLFREYAIADKQTQAELLQQLKLIKANNHATARSQWYDWRLQWVEQLYAIADQGYEELQQDSITLDSIIQQAETLLPLLREEHAQVMREFEREQRITTEIENCDRGYLNELKATLSEQGAALDEFRAEVAGTNAKLERMEEKLRDMDTEKAELIASIGASQSILRIQKSSTQAEAMRLKDELATLEALHLWHTSGVQADLFEFVYASRFQVYIPCARFKPLKDQIRIMKTKEMLFKQKDHFPRFTDLTMDVARQRLAKTKSKLNIKKMGPPNAHPYAQIVQALGDFWSGCAQLRSQFKFLSIKYPVSVTPQPPRGNSDLQGLVTTATVLLASVKAKLYVSFILNNDVLWAWPSSIANVDCEIEKSYGPDIDLEKIRQAILQRMSTCTPDDNHACFLDACIEATLEYEVVG</sequence>
<proteinExistence type="predicted"/>
<keyword evidence="2" id="KW-1185">Reference proteome</keyword>
<organism evidence="1 2">
    <name type="scientific">Russula earlei</name>
    <dbReference type="NCBI Taxonomy" id="71964"/>
    <lineage>
        <taxon>Eukaryota</taxon>
        <taxon>Fungi</taxon>
        <taxon>Dikarya</taxon>
        <taxon>Basidiomycota</taxon>
        <taxon>Agaricomycotina</taxon>
        <taxon>Agaricomycetes</taxon>
        <taxon>Russulales</taxon>
        <taxon>Russulaceae</taxon>
        <taxon>Russula</taxon>
    </lineage>
</organism>
<dbReference type="Proteomes" id="UP001207468">
    <property type="component" value="Unassembled WGS sequence"/>
</dbReference>